<dbReference type="KEGG" id="lins:G7067_04715"/>
<protein>
    <submittedName>
        <fullName evidence="1">Uncharacterized protein</fullName>
    </submittedName>
</protein>
<dbReference type="EMBL" id="CP049934">
    <property type="protein sequence ID" value="QIM15877.1"/>
    <property type="molecule type" value="Genomic_DNA"/>
</dbReference>
<evidence type="ECO:0000313" key="1">
    <source>
        <dbReference type="EMBL" id="QIM15877.1"/>
    </source>
</evidence>
<dbReference type="Gene3D" id="2.60.40.2700">
    <property type="match status" value="1"/>
</dbReference>
<reference evidence="1 2" key="1">
    <citation type="submission" date="2020-03" db="EMBL/GenBank/DDBJ databases">
        <title>Leucobacter sp. nov., isolated from beetles.</title>
        <authorList>
            <person name="Hyun D.-W."/>
            <person name="Bae J.-W."/>
        </authorList>
    </citation>
    <scope>NUCLEOTIDE SEQUENCE [LARGE SCALE GENOMIC DNA]</scope>
    <source>
        <strain evidence="1 2">HDW9B</strain>
    </source>
</reference>
<gene>
    <name evidence="1" type="ORF">G7067_04715</name>
</gene>
<dbReference type="RefSeq" id="WP_166322350.1">
    <property type="nucleotide sequence ID" value="NZ_CP049934.1"/>
</dbReference>
<accession>A0A6G8FHP2</accession>
<dbReference type="Proteomes" id="UP000501387">
    <property type="component" value="Chromosome"/>
</dbReference>
<proteinExistence type="predicted"/>
<sequence length="193" mass="20236">MAAKWATNSWATQKTYVLRPEDGAQSIRLKVFVSKPGYTTAPGWSVSVQVAGVFAPRVPVIAGIAEPGKTLTATPGMWGPAPVTMTYQWRVDNVPVSGATGATYVVKPVDLGKTITVVATAKKTGYVAATSTSAGRVVTLPLQAGSPKILGSLTVGSTLTADAGVWGPARLTLRICGSGTGCRFRARRSRRMW</sequence>
<dbReference type="AlphaFoldDB" id="A0A6G8FHP2"/>
<evidence type="ECO:0000313" key="2">
    <source>
        <dbReference type="Proteomes" id="UP000501387"/>
    </source>
</evidence>
<keyword evidence="2" id="KW-1185">Reference proteome</keyword>
<organism evidence="1 2">
    <name type="scientific">Leucobacter insecticola</name>
    <dbReference type="NCBI Taxonomy" id="2714934"/>
    <lineage>
        <taxon>Bacteria</taxon>
        <taxon>Bacillati</taxon>
        <taxon>Actinomycetota</taxon>
        <taxon>Actinomycetes</taxon>
        <taxon>Micrococcales</taxon>
        <taxon>Microbacteriaceae</taxon>
        <taxon>Leucobacter</taxon>
    </lineage>
</organism>
<name>A0A6G8FHP2_9MICO</name>